<dbReference type="PANTHER" id="PTHR43798">
    <property type="entry name" value="MONOACYLGLYCEROL LIPASE"/>
    <property type="match status" value="1"/>
</dbReference>
<dbReference type="PANTHER" id="PTHR43798:SF33">
    <property type="entry name" value="HYDROLASE, PUTATIVE (AFU_ORTHOLOGUE AFUA_2G14860)-RELATED"/>
    <property type="match status" value="1"/>
</dbReference>
<dbReference type="InterPro" id="IPR000073">
    <property type="entry name" value="AB_hydrolase_1"/>
</dbReference>
<keyword evidence="2" id="KW-0378">Hydrolase</keyword>
<dbReference type="PRINTS" id="PR00111">
    <property type="entry name" value="ABHYDROLASE"/>
</dbReference>
<sequence length="291" mass="31049">MHEIELPGGVTRWVEYGAPADAATAEHEPTIIAVHGFRGDHHGLEPVVDRLHGRHVIAPDLPGFGASDAFTDRFHDIDGYARWLGEFTRAVAPGRPVALLGHSFGSIVVAAALAEGQVEASLAVLINPIGAPALKGPKAIGTGAAVFYYWLARALPARAGNGLLRNPAIVRAMSIAMATTRDPELRRWIHGQHDAYFSSFADRGSLLEAFRASVSHDVSEYAARLDLPVLLVAAAQDQITPVAAERRLAELLPDGTLEVIDGVGHLIHYEKPAEAAALIESFLTSHAGRLS</sequence>
<evidence type="ECO:0000259" key="1">
    <source>
        <dbReference type="Pfam" id="PF12146"/>
    </source>
</evidence>
<dbReference type="Gene3D" id="3.40.50.1820">
    <property type="entry name" value="alpha/beta hydrolase"/>
    <property type="match status" value="1"/>
</dbReference>
<dbReference type="InterPro" id="IPR000639">
    <property type="entry name" value="Epox_hydrolase-like"/>
</dbReference>
<dbReference type="PRINTS" id="PR00412">
    <property type="entry name" value="EPOXHYDRLASE"/>
</dbReference>
<dbReference type="InterPro" id="IPR050266">
    <property type="entry name" value="AB_hydrolase_sf"/>
</dbReference>
<dbReference type="RefSeq" id="WP_344789967.1">
    <property type="nucleotide sequence ID" value="NZ_BAABBV010000001.1"/>
</dbReference>
<dbReference type="SUPFAM" id="SSF53474">
    <property type="entry name" value="alpha/beta-Hydrolases"/>
    <property type="match status" value="1"/>
</dbReference>
<feature type="domain" description="Serine aminopeptidase S33" evidence="1">
    <location>
        <begin position="26"/>
        <end position="271"/>
    </location>
</feature>
<dbReference type="Proteomes" id="UP001415169">
    <property type="component" value="Unassembled WGS sequence"/>
</dbReference>
<gene>
    <name evidence="2" type="ORF">GCM10022286_02940</name>
</gene>
<name>A0ABP7ZE26_9MICO</name>
<reference evidence="2" key="2">
    <citation type="submission" date="2023-12" db="EMBL/GenBank/DDBJ databases">
        <authorList>
            <person name="Sun Q."/>
            <person name="Inoue M."/>
        </authorList>
    </citation>
    <scope>NUCLEOTIDE SEQUENCE</scope>
    <source>
        <strain evidence="2">JCM 17590</strain>
    </source>
</reference>
<comment type="caution">
    <text evidence="2">The sequence shown here is derived from an EMBL/GenBank/DDBJ whole genome shotgun (WGS) entry which is preliminary data.</text>
</comment>
<dbReference type="Pfam" id="PF12146">
    <property type="entry name" value="Hydrolase_4"/>
    <property type="match status" value="1"/>
</dbReference>
<evidence type="ECO:0000313" key="3">
    <source>
        <dbReference type="Proteomes" id="UP001415169"/>
    </source>
</evidence>
<protein>
    <submittedName>
        <fullName evidence="2">Alpha/beta fold hydrolase</fullName>
    </submittedName>
</protein>
<dbReference type="InterPro" id="IPR029058">
    <property type="entry name" value="AB_hydrolase_fold"/>
</dbReference>
<dbReference type="InterPro" id="IPR022742">
    <property type="entry name" value="Hydrolase_4"/>
</dbReference>
<dbReference type="GO" id="GO:0016787">
    <property type="term" value="F:hydrolase activity"/>
    <property type="evidence" value="ECO:0007669"/>
    <property type="project" value="UniProtKB-KW"/>
</dbReference>
<accession>A0ABP7ZE26</accession>
<keyword evidence="3" id="KW-1185">Reference proteome</keyword>
<proteinExistence type="predicted"/>
<evidence type="ECO:0000313" key="2">
    <source>
        <dbReference type="EMBL" id="GAA4154856.1"/>
    </source>
</evidence>
<dbReference type="EMBL" id="BAABBV010000001">
    <property type="protein sequence ID" value="GAA4154856.1"/>
    <property type="molecule type" value="Genomic_DNA"/>
</dbReference>
<organism evidence="2 3">
    <name type="scientific">Gryllotalpicola daejeonensis</name>
    <dbReference type="NCBI Taxonomy" id="993087"/>
    <lineage>
        <taxon>Bacteria</taxon>
        <taxon>Bacillati</taxon>
        <taxon>Actinomycetota</taxon>
        <taxon>Actinomycetes</taxon>
        <taxon>Micrococcales</taxon>
        <taxon>Microbacteriaceae</taxon>
        <taxon>Gryllotalpicola</taxon>
    </lineage>
</organism>
<reference evidence="2" key="1">
    <citation type="journal article" date="2014" name="Int. J. Syst. Evol. Microbiol.">
        <title>Complete genome of a new Firmicutes species belonging to the dominant human colonic microbiota ('Ruminococcus bicirculans') reveals two chromosomes and a selective capacity to utilize plant glucans.</title>
        <authorList>
            <consortium name="NISC Comparative Sequencing Program"/>
            <person name="Wegmann U."/>
            <person name="Louis P."/>
            <person name="Goesmann A."/>
            <person name="Henrissat B."/>
            <person name="Duncan S.H."/>
            <person name="Flint H.J."/>
        </authorList>
    </citation>
    <scope>NUCLEOTIDE SEQUENCE</scope>
    <source>
        <strain evidence="2">JCM 17590</strain>
    </source>
</reference>